<evidence type="ECO:0000313" key="3">
    <source>
        <dbReference type="EMBL" id="ESO11574.1"/>
    </source>
</evidence>
<dbReference type="EnsemblMetazoa" id="HelroT166582">
    <property type="protein sequence ID" value="HelroP166582"/>
    <property type="gene ID" value="HelroG166582"/>
</dbReference>
<protein>
    <submittedName>
        <fullName evidence="3 4">Uncharacterized protein</fullName>
    </submittedName>
</protein>
<accession>T1EY98</accession>
<dbReference type="HOGENOM" id="CLU_724191_0_0_1"/>
<gene>
    <name evidence="4" type="primary">20201548</name>
    <name evidence="3" type="ORF">HELRODRAFT_166582</name>
</gene>
<evidence type="ECO:0000313" key="5">
    <source>
        <dbReference type="Proteomes" id="UP000015101"/>
    </source>
</evidence>
<reference evidence="4" key="3">
    <citation type="submission" date="2015-06" db="UniProtKB">
        <authorList>
            <consortium name="EnsemblMetazoa"/>
        </authorList>
    </citation>
    <scope>IDENTIFICATION</scope>
</reference>
<evidence type="ECO:0000256" key="1">
    <source>
        <dbReference type="SAM" id="MobiDB-lite"/>
    </source>
</evidence>
<feature type="compositionally biased region" description="Low complexity" evidence="1">
    <location>
        <begin position="55"/>
        <end position="73"/>
    </location>
</feature>
<keyword evidence="5" id="KW-1185">Reference proteome</keyword>
<dbReference type="KEGG" id="hro:HELRODRAFT_166582"/>
<evidence type="ECO:0000256" key="2">
    <source>
        <dbReference type="SAM" id="Phobius"/>
    </source>
</evidence>
<reference evidence="3 5" key="2">
    <citation type="journal article" date="2013" name="Nature">
        <title>Insights into bilaterian evolution from three spiralian genomes.</title>
        <authorList>
            <person name="Simakov O."/>
            <person name="Marletaz F."/>
            <person name="Cho S.J."/>
            <person name="Edsinger-Gonzales E."/>
            <person name="Havlak P."/>
            <person name="Hellsten U."/>
            <person name="Kuo D.H."/>
            <person name="Larsson T."/>
            <person name="Lv J."/>
            <person name="Arendt D."/>
            <person name="Savage R."/>
            <person name="Osoegawa K."/>
            <person name="de Jong P."/>
            <person name="Grimwood J."/>
            <person name="Chapman J.A."/>
            <person name="Shapiro H."/>
            <person name="Aerts A."/>
            <person name="Otillar R.P."/>
            <person name="Terry A.Y."/>
            <person name="Boore J.L."/>
            <person name="Grigoriev I.V."/>
            <person name="Lindberg D.R."/>
            <person name="Seaver E.C."/>
            <person name="Weisblat D.A."/>
            <person name="Putnam N.H."/>
            <person name="Rokhsar D.S."/>
        </authorList>
    </citation>
    <scope>NUCLEOTIDE SEQUENCE</scope>
</reference>
<dbReference type="AlphaFoldDB" id="T1EY98"/>
<dbReference type="EMBL" id="KB095812">
    <property type="protein sequence ID" value="ESO11574.1"/>
    <property type="molecule type" value="Genomic_DNA"/>
</dbReference>
<dbReference type="Proteomes" id="UP000015101">
    <property type="component" value="Unassembled WGS sequence"/>
</dbReference>
<feature type="region of interest" description="Disordered" evidence="1">
    <location>
        <begin position="1"/>
        <end position="26"/>
    </location>
</feature>
<feature type="compositionally biased region" description="Polar residues" evidence="1">
    <location>
        <begin position="45"/>
        <end position="54"/>
    </location>
</feature>
<proteinExistence type="predicted"/>
<sequence>MSLSSSSSRSSGKSNATSPLASESISSRHLLHVPLEHEQRLRCNSNSSLNKMDPNSTWSSSKSSTKNSTKSNNPKQSLSGLRLQDSFGRSLSFSNLLVIDKNDKLKLKTTIGDVVNLSQSITQLEKGVYTAPKKMSLQEKKELAAKNHKKLEKLNFNVFTEWNPPTRPPSRVHLNADTISAGSTNSSSSYSSTSGGGLDRVTSDWSLMWSLKNHSTITTNKNGVNKIAADVQNRQATVSCVKGTCFMRNGHSIVTAEPTANRLQVFSVRNGGVLLATISSKSENSETANSVRNYETGRNLNFRPHAICETAHDNDQVAVSDRDQVYYLTVANDKCQIDHEIPMRHRKNITGLACVNRNNLILIDVGIGCFVFFFVCLVEIIV</sequence>
<keyword evidence="2" id="KW-1133">Transmembrane helix</keyword>
<dbReference type="RefSeq" id="XP_009010062.1">
    <property type="nucleotide sequence ID" value="XM_009011814.1"/>
</dbReference>
<dbReference type="CTD" id="20201548"/>
<feature type="compositionally biased region" description="Low complexity" evidence="1">
    <location>
        <begin position="1"/>
        <end position="18"/>
    </location>
</feature>
<dbReference type="GeneID" id="20201548"/>
<reference evidence="5" key="1">
    <citation type="submission" date="2012-12" db="EMBL/GenBank/DDBJ databases">
        <authorList>
            <person name="Hellsten U."/>
            <person name="Grimwood J."/>
            <person name="Chapman J.A."/>
            <person name="Shapiro H."/>
            <person name="Aerts A."/>
            <person name="Otillar R.P."/>
            <person name="Terry A.Y."/>
            <person name="Boore J.L."/>
            <person name="Simakov O."/>
            <person name="Marletaz F."/>
            <person name="Cho S.-J."/>
            <person name="Edsinger-Gonzales E."/>
            <person name="Havlak P."/>
            <person name="Kuo D.-H."/>
            <person name="Larsson T."/>
            <person name="Lv J."/>
            <person name="Arendt D."/>
            <person name="Savage R."/>
            <person name="Osoegawa K."/>
            <person name="de Jong P."/>
            <person name="Lindberg D.R."/>
            <person name="Seaver E.C."/>
            <person name="Weisblat D.A."/>
            <person name="Putnam N.H."/>
            <person name="Grigoriev I.V."/>
            <person name="Rokhsar D.S."/>
        </authorList>
    </citation>
    <scope>NUCLEOTIDE SEQUENCE</scope>
</reference>
<dbReference type="InParanoid" id="T1EY98"/>
<keyword evidence="2" id="KW-0472">Membrane</keyword>
<evidence type="ECO:0000313" key="4">
    <source>
        <dbReference type="EnsemblMetazoa" id="HelroP166582"/>
    </source>
</evidence>
<feature type="region of interest" description="Disordered" evidence="1">
    <location>
        <begin position="45"/>
        <end position="81"/>
    </location>
</feature>
<keyword evidence="2" id="KW-0812">Transmembrane</keyword>
<organism evidence="4 5">
    <name type="scientific">Helobdella robusta</name>
    <name type="common">Californian leech</name>
    <dbReference type="NCBI Taxonomy" id="6412"/>
    <lineage>
        <taxon>Eukaryota</taxon>
        <taxon>Metazoa</taxon>
        <taxon>Spiralia</taxon>
        <taxon>Lophotrochozoa</taxon>
        <taxon>Annelida</taxon>
        <taxon>Clitellata</taxon>
        <taxon>Hirudinea</taxon>
        <taxon>Rhynchobdellida</taxon>
        <taxon>Glossiphoniidae</taxon>
        <taxon>Helobdella</taxon>
    </lineage>
</organism>
<feature type="transmembrane region" description="Helical" evidence="2">
    <location>
        <begin position="360"/>
        <end position="381"/>
    </location>
</feature>
<name>T1EY98_HELRO</name>
<dbReference type="EMBL" id="AMQM01002466">
    <property type="status" value="NOT_ANNOTATED_CDS"/>
    <property type="molecule type" value="Genomic_DNA"/>
</dbReference>